<feature type="transmembrane region" description="Helical" evidence="18">
    <location>
        <begin position="170"/>
        <end position="193"/>
    </location>
</feature>
<evidence type="ECO:0000256" key="9">
    <source>
        <dbReference type="ARBA" id="ARBA00022692"/>
    </source>
</evidence>
<comment type="catalytic activity">
    <reaction evidence="1">
        <text>ATP + protein L-histidine = ADP + protein N-phospho-L-histidine.</text>
        <dbReference type="EC" id="2.7.13.3"/>
    </reaction>
</comment>
<dbReference type="PROSITE" id="PS50109">
    <property type="entry name" value="HIS_KIN"/>
    <property type="match status" value="1"/>
</dbReference>
<dbReference type="SMART" id="SM00388">
    <property type="entry name" value="HisKA"/>
    <property type="match status" value="1"/>
</dbReference>
<dbReference type="InterPro" id="IPR003661">
    <property type="entry name" value="HisK_dim/P_dom"/>
</dbReference>
<evidence type="ECO:0000256" key="17">
    <source>
        <dbReference type="ARBA" id="ARBA00073143"/>
    </source>
</evidence>
<evidence type="ECO:0000256" key="2">
    <source>
        <dbReference type="ARBA" id="ARBA00004429"/>
    </source>
</evidence>
<dbReference type="InterPro" id="IPR003594">
    <property type="entry name" value="HATPase_dom"/>
</dbReference>
<keyword evidence="4" id="KW-0813">Transport</keyword>
<dbReference type="InterPro" id="IPR005829">
    <property type="entry name" value="Sugar_transporter_CS"/>
</dbReference>
<dbReference type="Pfam" id="PF00083">
    <property type="entry name" value="Sugar_tr"/>
    <property type="match status" value="1"/>
</dbReference>
<evidence type="ECO:0000256" key="7">
    <source>
        <dbReference type="ARBA" id="ARBA00022553"/>
    </source>
</evidence>
<evidence type="ECO:0000256" key="16">
    <source>
        <dbReference type="ARBA" id="ARBA00023136"/>
    </source>
</evidence>
<dbReference type="Proteomes" id="UP000310553">
    <property type="component" value="Plasmid pUW386"/>
</dbReference>
<dbReference type="PANTHER" id="PTHR43528">
    <property type="entry name" value="ALPHA-KETOGLUTARATE PERMEASE"/>
    <property type="match status" value="1"/>
</dbReference>
<proteinExistence type="predicted"/>
<dbReference type="FunFam" id="1.10.287.130:FF:000049">
    <property type="entry name" value="C4-dicarboxylate transport sensor protein DctB"/>
    <property type="match status" value="1"/>
</dbReference>
<dbReference type="InterPro" id="IPR005467">
    <property type="entry name" value="His_kinase_dom"/>
</dbReference>
<dbReference type="InterPro" id="IPR051084">
    <property type="entry name" value="H+-coupled_symporters"/>
</dbReference>
<dbReference type="GO" id="GO:0005886">
    <property type="term" value="C:plasma membrane"/>
    <property type="evidence" value="ECO:0007669"/>
    <property type="project" value="UniProtKB-SubCell"/>
</dbReference>
<evidence type="ECO:0000256" key="4">
    <source>
        <dbReference type="ARBA" id="ARBA00022448"/>
    </source>
</evidence>
<dbReference type="GO" id="GO:0015293">
    <property type="term" value="F:symporter activity"/>
    <property type="evidence" value="ECO:0007669"/>
    <property type="project" value="UniProtKB-KW"/>
</dbReference>
<evidence type="ECO:0000256" key="15">
    <source>
        <dbReference type="ARBA" id="ARBA00023012"/>
    </source>
</evidence>
<dbReference type="EC" id="2.7.13.3" evidence="3"/>
<sequence>MHQPQASAVAGAHVRARDAAHESAHDVRKRLRSIFSGSVGNLVEWYDWYVYSAFALYFAKSFFPKGDQTAQLLNTAAVFAVGFLARPVGGWLMGIYADRYGRKRALLVSVVLMCLGSLIIALMPGYATIGVAAPTLLVLARLLQGLSVGGEYGTSATYLSEVATRESRGFYSSFQYVTLIAGQLVALALLTALVAGASAAFAMALAFAVCVALRLRARRHEEQRRARAALREVQRDLEARIAQRTAELTSANAALASKVEALDAAQRILRETCDAAVQAGKLAVLGQMAAGITHELNQPLTALTTLSDNANQLAERGRVDEVRGNLAHISQLAHRMGRIVSHIKGFARKGDAARAAVPVEEAIRQALMLVETRRRQAGVSVVVGPVPSGVAVRANAVRLEQVLVNLIRNAIDATAEAPRPEGAGVRVTAAADDALVRITVRDAGPGIAPEVLPHLFEPFFTTKADGQGLGLGLAISLAIIEDFGGRLGGRNADDGAGGAAFVIELERAVEPHA</sequence>
<evidence type="ECO:0000313" key="21">
    <source>
        <dbReference type="EMBL" id="QCX51519.1"/>
    </source>
</evidence>
<geneLocation type="plasmid" evidence="22">
    <name>puw386</name>
</geneLocation>
<dbReference type="Gene3D" id="1.20.1250.20">
    <property type="entry name" value="MFS general substrate transporter like domains"/>
    <property type="match status" value="1"/>
</dbReference>
<reference evidence="21 22" key="1">
    <citation type="submission" date="2019-04" db="EMBL/GenBank/DDBJ databases">
        <title>Complete Genome of UW386 and Higher Quality Genome of UW700.</title>
        <authorList>
            <person name="Jacobs J."/>
            <person name="Perez A."/>
            <person name="Steidl O."/>
            <person name="Allen C."/>
        </authorList>
    </citation>
    <scope>NUCLEOTIDE SEQUENCE [LARGE SCALE GENOMIC DNA]</scope>
    <source>
        <strain evidence="21 22">UW386</strain>
        <plasmid evidence="22">puw386</plasmid>
    </source>
</reference>
<dbReference type="SUPFAM" id="SSF103473">
    <property type="entry name" value="MFS general substrate transporter"/>
    <property type="match status" value="1"/>
</dbReference>
<feature type="transmembrane region" description="Helical" evidence="18">
    <location>
        <begin position="72"/>
        <end position="93"/>
    </location>
</feature>
<dbReference type="InterPro" id="IPR020846">
    <property type="entry name" value="MFS_dom"/>
</dbReference>
<evidence type="ECO:0000256" key="3">
    <source>
        <dbReference type="ARBA" id="ARBA00012438"/>
    </source>
</evidence>
<keyword evidence="6" id="KW-0997">Cell inner membrane</keyword>
<dbReference type="PROSITE" id="PS00216">
    <property type="entry name" value="SUGAR_TRANSPORT_1"/>
    <property type="match status" value="1"/>
</dbReference>
<evidence type="ECO:0000256" key="1">
    <source>
        <dbReference type="ARBA" id="ARBA00000085"/>
    </source>
</evidence>
<dbReference type="InterPro" id="IPR036890">
    <property type="entry name" value="HATPase_C_sf"/>
</dbReference>
<keyword evidence="21" id="KW-0614">Plasmid</keyword>
<dbReference type="Gene3D" id="3.30.565.10">
    <property type="entry name" value="Histidine kinase-like ATPase, C-terminal domain"/>
    <property type="match status" value="1"/>
</dbReference>
<dbReference type="GO" id="GO:0000155">
    <property type="term" value="F:phosphorelay sensor kinase activity"/>
    <property type="evidence" value="ECO:0007669"/>
    <property type="project" value="InterPro"/>
</dbReference>
<protein>
    <recommendedName>
        <fullName evidence="17">C4-dicarboxylate transport sensor protein DctB</fullName>
        <ecNumber evidence="3">2.7.13.3</ecNumber>
    </recommendedName>
</protein>
<comment type="subcellular location">
    <subcellularLocation>
        <location evidence="2">Cell inner membrane</location>
        <topology evidence="2">Multi-pass membrane protein</topology>
    </subcellularLocation>
</comment>
<dbReference type="AlphaFoldDB" id="A0AA92EGA8"/>
<evidence type="ECO:0000313" key="22">
    <source>
        <dbReference type="Proteomes" id="UP000310553"/>
    </source>
</evidence>
<dbReference type="PRINTS" id="PR00344">
    <property type="entry name" value="BCTRLSENSOR"/>
</dbReference>
<keyword evidence="11" id="KW-0418">Kinase</keyword>
<dbReference type="InterPro" id="IPR005828">
    <property type="entry name" value="MFS_sugar_transport-like"/>
</dbReference>
<keyword evidence="13" id="KW-0769">Symport</keyword>
<evidence type="ECO:0000256" key="10">
    <source>
        <dbReference type="ARBA" id="ARBA00022741"/>
    </source>
</evidence>
<dbReference type="PANTHER" id="PTHR43528:SF5">
    <property type="entry name" value="PROLINE_BETAINE TRANSPORTER"/>
    <property type="match status" value="1"/>
</dbReference>
<feature type="transmembrane region" description="Helical" evidence="18">
    <location>
        <begin position="105"/>
        <end position="123"/>
    </location>
</feature>
<keyword evidence="12" id="KW-0067">ATP-binding</keyword>
<dbReference type="Pfam" id="PF00512">
    <property type="entry name" value="HisKA"/>
    <property type="match status" value="1"/>
</dbReference>
<keyword evidence="14 18" id="KW-1133">Transmembrane helix</keyword>
<dbReference type="GO" id="GO:0005524">
    <property type="term" value="F:ATP binding"/>
    <property type="evidence" value="ECO:0007669"/>
    <property type="project" value="UniProtKB-KW"/>
</dbReference>
<dbReference type="Gene3D" id="1.10.287.130">
    <property type="match status" value="1"/>
</dbReference>
<feature type="domain" description="Histidine kinase" evidence="19">
    <location>
        <begin position="291"/>
        <end position="509"/>
    </location>
</feature>
<dbReference type="SUPFAM" id="SSF47384">
    <property type="entry name" value="Homodimeric domain of signal transducing histidine kinase"/>
    <property type="match status" value="1"/>
</dbReference>
<dbReference type="SUPFAM" id="SSF55874">
    <property type="entry name" value="ATPase domain of HSP90 chaperone/DNA topoisomerase II/histidine kinase"/>
    <property type="match status" value="1"/>
</dbReference>
<keyword evidence="15" id="KW-0902">Two-component regulatory system</keyword>
<dbReference type="Pfam" id="PF02518">
    <property type="entry name" value="HATPase_c"/>
    <property type="match status" value="1"/>
</dbReference>
<keyword evidence="8" id="KW-0808">Transferase</keyword>
<name>A0AA92EGA8_RALSL</name>
<evidence type="ECO:0000256" key="8">
    <source>
        <dbReference type="ARBA" id="ARBA00022679"/>
    </source>
</evidence>
<dbReference type="EMBL" id="CP039340">
    <property type="protein sequence ID" value="QCX51519.1"/>
    <property type="molecule type" value="Genomic_DNA"/>
</dbReference>
<evidence type="ECO:0000256" key="11">
    <source>
        <dbReference type="ARBA" id="ARBA00022777"/>
    </source>
</evidence>
<dbReference type="InterPro" id="IPR036097">
    <property type="entry name" value="HisK_dim/P_sf"/>
</dbReference>
<dbReference type="PROSITE" id="PS50850">
    <property type="entry name" value="MFS"/>
    <property type="match status" value="1"/>
</dbReference>
<evidence type="ECO:0000256" key="12">
    <source>
        <dbReference type="ARBA" id="ARBA00022840"/>
    </source>
</evidence>
<keyword evidence="9 18" id="KW-0812">Transmembrane</keyword>
<dbReference type="PROSITE" id="PS00217">
    <property type="entry name" value="SUGAR_TRANSPORT_2"/>
    <property type="match status" value="1"/>
</dbReference>
<feature type="domain" description="Major facilitator superfamily (MFS) profile" evidence="20">
    <location>
        <begin position="33"/>
        <end position="513"/>
    </location>
</feature>
<evidence type="ECO:0000256" key="5">
    <source>
        <dbReference type="ARBA" id="ARBA00022475"/>
    </source>
</evidence>
<keyword evidence="5" id="KW-1003">Cell membrane</keyword>
<accession>A0AA92EGA8</accession>
<dbReference type="SMART" id="SM00387">
    <property type="entry name" value="HATPase_c"/>
    <property type="match status" value="1"/>
</dbReference>
<evidence type="ECO:0000256" key="14">
    <source>
        <dbReference type="ARBA" id="ARBA00022989"/>
    </source>
</evidence>
<keyword evidence="16 18" id="KW-0472">Membrane</keyword>
<dbReference type="InterPro" id="IPR004358">
    <property type="entry name" value="Sig_transdc_His_kin-like_C"/>
</dbReference>
<evidence type="ECO:0000259" key="20">
    <source>
        <dbReference type="PROSITE" id="PS50850"/>
    </source>
</evidence>
<evidence type="ECO:0000256" key="6">
    <source>
        <dbReference type="ARBA" id="ARBA00022519"/>
    </source>
</evidence>
<keyword evidence="10" id="KW-0547">Nucleotide-binding</keyword>
<dbReference type="InterPro" id="IPR036259">
    <property type="entry name" value="MFS_trans_sf"/>
</dbReference>
<gene>
    <name evidence="21" type="ORF">E7Z57_21030</name>
</gene>
<evidence type="ECO:0000256" key="18">
    <source>
        <dbReference type="SAM" id="Phobius"/>
    </source>
</evidence>
<organism evidence="21 22">
    <name type="scientific">Ralstonia solanacearum</name>
    <name type="common">Pseudomonas solanacearum</name>
    <dbReference type="NCBI Taxonomy" id="305"/>
    <lineage>
        <taxon>Bacteria</taxon>
        <taxon>Pseudomonadati</taxon>
        <taxon>Pseudomonadota</taxon>
        <taxon>Betaproteobacteria</taxon>
        <taxon>Burkholderiales</taxon>
        <taxon>Burkholderiaceae</taxon>
        <taxon>Ralstonia</taxon>
        <taxon>Ralstonia solanacearum species complex</taxon>
    </lineage>
</organism>
<evidence type="ECO:0000256" key="13">
    <source>
        <dbReference type="ARBA" id="ARBA00022847"/>
    </source>
</evidence>
<evidence type="ECO:0000259" key="19">
    <source>
        <dbReference type="PROSITE" id="PS50109"/>
    </source>
</evidence>
<dbReference type="CDD" id="cd00082">
    <property type="entry name" value="HisKA"/>
    <property type="match status" value="1"/>
</dbReference>
<keyword evidence="7" id="KW-0597">Phosphoprotein</keyword>